<accession>A0A812GRL3</accession>
<dbReference type="EMBL" id="CAJNDS010000047">
    <property type="protein sequence ID" value="CAE6932470.1"/>
    <property type="molecule type" value="Genomic_DNA"/>
</dbReference>
<feature type="region of interest" description="Disordered" evidence="1">
    <location>
        <begin position="334"/>
        <end position="364"/>
    </location>
</feature>
<feature type="region of interest" description="Disordered" evidence="1">
    <location>
        <begin position="550"/>
        <end position="589"/>
    </location>
</feature>
<dbReference type="AlphaFoldDB" id="A0A812GRL3"/>
<dbReference type="Proteomes" id="UP000604046">
    <property type="component" value="Unassembled WGS sequence"/>
</dbReference>
<evidence type="ECO:0000313" key="2">
    <source>
        <dbReference type="EMBL" id="CAE6932470.1"/>
    </source>
</evidence>
<evidence type="ECO:0000256" key="1">
    <source>
        <dbReference type="SAM" id="MobiDB-lite"/>
    </source>
</evidence>
<keyword evidence="3" id="KW-1185">Reference proteome</keyword>
<reference evidence="2" key="1">
    <citation type="submission" date="2021-02" db="EMBL/GenBank/DDBJ databases">
        <authorList>
            <person name="Dougan E. K."/>
            <person name="Rhodes N."/>
            <person name="Thang M."/>
            <person name="Chan C."/>
        </authorList>
    </citation>
    <scope>NUCLEOTIDE SEQUENCE</scope>
</reference>
<name>A0A812GRL3_9DINO</name>
<protein>
    <submittedName>
        <fullName evidence="2">Uncharacterized protein</fullName>
    </submittedName>
</protein>
<evidence type="ECO:0000313" key="3">
    <source>
        <dbReference type="Proteomes" id="UP000604046"/>
    </source>
</evidence>
<gene>
    <name evidence="2" type="ORF">SNAT2548_LOCUS896</name>
</gene>
<sequence length="798" mass="88520">MALRPISCGYERFRLEDLSLSIESGHRDIDEDRVSELLARLQAGEFGTARSVAQPTVRLDSEGNQMRCPDGLLKLADGKQWVCALVRAKVIWQDAEQSDWVTAPLLEVFQMGLPMEKIKFQDDDEAAVRLFWSMSHEGENTKVRAHSVHLKVQICKTFMEKTPGGDTAKAEAAMVAQLGPSKRSTVHLWMKAAITLTDSTLCLLATRPDLTQGYVFGNPFLTGLGEESRQRLSVDFAEASLRCLFDTLDLDRGVTKEQFKTDFCAQNWAKLTTQKYGSVVKQVPSFDRTVKMLISERGRVKIMLLAGNGSASFEANIPNSGIEECRKTIEALEEKKSGKTDSGGHASDAAAEEPVNQDKPDDQQHEDVDMLADHACDVVVAPETEPEDPLVVKATELSASILEKIHVLNCPSDFKEAVKGLKAHCRGIILVDQPTSKAKIILDSLDLAWHAVAQALPDPMKYVSVGITIGRRFDLIPLVTARLHKLLPNRQPFVVQMTAGDGQTKNKRPSYLIYQPSTSSDKDMVPTTVPCNQVRAFSWEKLRLRCTDPTCPLRQAPVPEDTDEPPHVDEEFPSDDLEGRDQGQDEQDVTEKLCEPDLDVEIDKAPKKKKSKAERELAREYKVDVWLFANAQDHYVKLLQGAFQSSQASWSVVTTRTSHPGALVACQTQTGEVVALVQGPSRHSMEHGKVLLEEMAAHLKMDEAKRLIGNKRARPVQADDIPYIFMQAPPWQEQVVYVKEVSLGASPGPFDGLNRRVSDLETGMEKLLRRELSAWDLALAMSDGKTAARLHLGGVTGR</sequence>
<comment type="caution">
    <text evidence="2">The sequence shown here is derived from an EMBL/GenBank/DDBJ whole genome shotgun (WGS) entry which is preliminary data.</text>
</comment>
<feature type="compositionally biased region" description="Basic and acidic residues" evidence="1">
    <location>
        <begin position="577"/>
        <end position="589"/>
    </location>
</feature>
<organism evidence="2 3">
    <name type="scientific">Symbiodinium natans</name>
    <dbReference type="NCBI Taxonomy" id="878477"/>
    <lineage>
        <taxon>Eukaryota</taxon>
        <taxon>Sar</taxon>
        <taxon>Alveolata</taxon>
        <taxon>Dinophyceae</taxon>
        <taxon>Suessiales</taxon>
        <taxon>Symbiodiniaceae</taxon>
        <taxon>Symbiodinium</taxon>
    </lineage>
</organism>
<dbReference type="OrthoDB" id="407983at2759"/>
<proteinExistence type="predicted"/>